<accession>A0A4R6RD32</accession>
<organism evidence="1 2">
    <name type="scientific">Oharaeibacter diazotrophicus</name>
    <dbReference type="NCBI Taxonomy" id="1920512"/>
    <lineage>
        <taxon>Bacteria</taxon>
        <taxon>Pseudomonadati</taxon>
        <taxon>Pseudomonadota</taxon>
        <taxon>Alphaproteobacteria</taxon>
        <taxon>Hyphomicrobiales</taxon>
        <taxon>Pleomorphomonadaceae</taxon>
        <taxon>Oharaeibacter</taxon>
    </lineage>
</organism>
<comment type="caution">
    <text evidence="1">The sequence shown here is derived from an EMBL/GenBank/DDBJ whole genome shotgun (WGS) entry which is preliminary data.</text>
</comment>
<sequence length="48" mass="4640">MNPTTARIVVWTGGAAIAAAAAATLVLTVARGDAVYAARLVAGLAGCL</sequence>
<keyword evidence="2" id="KW-1185">Reference proteome</keyword>
<dbReference type="AlphaFoldDB" id="A0A4R6RD32"/>
<gene>
    <name evidence="1" type="ORF">EDD54_2652</name>
</gene>
<dbReference type="RefSeq" id="WP_165644502.1">
    <property type="nucleotide sequence ID" value="NZ_BSPM01000002.1"/>
</dbReference>
<dbReference type="EMBL" id="SNXY01000008">
    <property type="protein sequence ID" value="TDP84049.1"/>
    <property type="molecule type" value="Genomic_DNA"/>
</dbReference>
<proteinExistence type="predicted"/>
<reference evidence="1 2" key="1">
    <citation type="submission" date="2019-03" db="EMBL/GenBank/DDBJ databases">
        <title>Genomic Encyclopedia of Type Strains, Phase IV (KMG-IV): sequencing the most valuable type-strain genomes for metagenomic binning, comparative biology and taxonomic classification.</title>
        <authorList>
            <person name="Goeker M."/>
        </authorList>
    </citation>
    <scope>NUCLEOTIDE SEQUENCE [LARGE SCALE GENOMIC DNA]</scope>
    <source>
        <strain evidence="1 2">DSM 102969</strain>
    </source>
</reference>
<dbReference type="Proteomes" id="UP000294547">
    <property type="component" value="Unassembled WGS sequence"/>
</dbReference>
<evidence type="ECO:0000313" key="2">
    <source>
        <dbReference type="Proteomes" id="UP000294547"/>
    </source>
</evidence>
<name>A0A4R6RD32_9HYPH</name>
<evidence type="ECO:0000313" key="1">
    <source>
        <dbReference type="EMBL" id="TDP84049.1"/>
    </source>
</evidence>
<protein>
    <submittedName>
        <fullName evidence="1">Uncharacterized protein</fullName>
    </submittedName>
</protein>